<dbReference type="CDD" id="cd02146">
    <property type="entry name" value="NfsA-like"/>
    <property type="match status" value="1"/>
</dbReference>
<gene>
    <name evidence="10" type="ORF">ERX27_10345</name>
</gene>
<evidence type="ECO:0000259" key="9">
    <source>
        <dbReference type="Pfam" id="PF00881"/>
    </source>
</evidence>
<evidence type="ECO:0000256" key="2">
    <source>
        <dbReference type="ARBA" id="ARBA00008366"/>
    </source>
</evidence>
<name>A0A4R6BAT8_9STAP</name>
<evidence type="ECO:0000256" key="4">
    <source>
        <dbReference type="ARBA" id="ARBA00022630"/>
    </source>
</evidence>
<organism evidence="10 11">
    <name type="scientific">Macrococcus brunensis</name>
    <dbReference type="NCBI Taxonomy" id="198483"/>
    <lineage>
        <taxon>Bacteria</taxon>
        <taxon>Bacillati</taxon>
        <taxon>Bacillota</taxon>
        <taxon>Bacilli</taxon>
        <taxon>Bacillales</taxon>
        <taxon>Staphylococcaceae</taxon>
        <taxon>Macrococcus</taxon>
    </lineage>
</organism>
<evidence type="ECO:0000256" key="7">
    <source>
        <dbReference type="ARBA" id="ARBA00024982"/>
    </source>
</evidence>
<accession>A0A4R6BAT8</accession>
<comment type="cofactor">
    <cofactor evidence="1">
        <name>FMN</name>
        <dbReference type="ChEBI" id="CHEBI:58210"/>
    </cofactor>
</comment>
<keyword evidence="5 8" id="KW-0288">FMN</keyword>
<dbReference type="PIRSF" id="PIRSF005426">
    <property type="entry name" value="Frp"/>
    <property type="match status" value="1"/>
</dbReference>
<keyword evidence="4 8" id="KW-0285">Flavoprotein</keyword>
<evidence type="ECO:0000313" key="10">
    <source>
        <dbReference type="EMBL" id="TDL93414.1"/>
    </source>
</evidence>
<comment type="caution">
    <text evidence="10">The sequence shown here is derived from an EMBL/GenBank/DDBJ whole genome shotgun (WGS) entry which is preliminary data.</text>
</comment>
<dbReference type="PANTHER" id="PTHR43425:SF3">
    <property type="entry name" value="NADPH-DEPENDENT OXIDOREDUCTASE"/>
    <property type="match status" value="1"/>
</dbReference>
<comment type="function">
    <text evidence="7">Reduces FMN, organic nitro compounds and disulfide DTNB. Involved in maintenance of the cellular redox state and the disulfide stress response.</text>
</comment>
<dbReference type="EMBL" id="SCWA01000025">
    <property type="protein sequence ID" value="TDL93414.1"/>
    <property type="molecule type" value="Genomic_DNA"/>
</dbReference>
<dbReference type="RefSeq" id="WP_133432753.1">
    <property type="nucleotide sequence ID" value="NZ_SCWA01000025.1"/>
</dbReference>
<dbReference type="InterPro" id="IPR016446">
    <property type="entry name" value="Flavin_OxRdtase_Frp"/>
</dbReference>
<sequence>MNEVIRQLMNHRSIRQFTEEKLTEGEVRTLVEAAQMASTSSYLQAYSIMGVTDADKKAALRKVSGQPYVEENGHLFVFVADFYRHQLMSDELGADINDYLGATESFLVGTVDAALAAQNLAMAAESMGLGICYIGSLRNDMEQVIDILNLPAHVFPLFGMVVGHPADSGSQKERLPFEHVYHENGYDSSSYAEEIRAYDEDIAAYYRERTNGKRADKWSEQVVGMLSEKTRLDVDDVVKKQGFLQQ</sequence>
<comment type="similarity">
    <text evidence="2 8">Belongs to the flavin oxidoreductase frp family.</text>
</comment>
<dbReference type="InterPro" id="IPR000415">
    <property type="entry name" value="Nitroreductase-like"/>
</dbReference>
<dbReference type="InterPro" id="IPR029479">
    <property type="entry name" value="Nitroreductase"/>
</dbReference>
<dbReference type="AlphaFoldDB" id="A0A4R6BAT8"/>
<keyword evidence="11" id="KW-1185">Reference proteome</keyword>
<dbReference type="SUPFAM" id="SSF55469">
    <property type="entry name" value="FMN-dependent nitroreductase-like"/>
    <property type="match status" value="1"/>
</dbReference>
<dbReference type="NCBIfam" id="NF008033">
    <property type="entry name" value="PRK10765.1"/>
    <property type="match status" value="1"/>
</dbReference>
<dbReference type="Gene3D" id="3.40.109.10">
    <property type="entry name" value="NADH Oxidase"/>
    <property type="match status" value="1"/>
</dbReference>
<evidence type="ECO:0000256" key="1">
    <source>
        <dbReference type="ARBA" id="ARBA00001917"/>
    </source>
</evidence>
<evidence type="ECO:0000256" key="8">
    <source>
        <dbReference type="PIRNR" id="PIRNR005426"/>
    </source>
</evidence>
<dbReference type="GO" id="GO:0016491">
    <property type="term" value="F:oxidoreductase activity"/>
    <property type="evidence" value="ECO:0007669"/>
    <property type="project" value="UniProtKB-UniRule"/>
</dbReference>
<evidence type="ECO:0000256" key="6">
    <source>
        <dbReference type="ARBA" id="ARBA00023002"/>
    </source>
</evidence>
<proteinExistence type="inferred from homology"/>
<keyword evidence="6 8" id="KW-0560">Oxidoreductase</keyword>
<evidence type="ECO:0000313" key="11">
    <source>
        <dbReference type="Proteomes" id="UP000295310"/>
    </source>
</evidence>
<evidence type="ECO:0000256" key="3">
    <source>
        <dbReference type="ARBA" id="ARBA00018365"/>
    </source>
</evidence>
<keyword evidence="8" id="KW-0521">NADP</keyword>
<reference evidence="10 11" key="1">
    <citation type="submission" date="2019-01" db="EMBL/GenBank/DDBJ databases">
        <title>Draft genome sequences of the type strains of six Macrococcus species.</title>
        <authorList>
            <person name="Mazhar S."/>
            <person name="Altermann E."/>
            <person name="Hill C."/>
            <person name="Mcauliffe O."/>
        </authorList>
    </citation>
    <scope>NUCLEOTIDE SEQUENCE [LARGE SCALE GENOMIC DNA]</scope>
    <source>
        <strain evidence="10 11">CCM4811</strain>
    </source>
</reference>
<feature type="domain" description="Nitroreductase" evidence="9">
    <location>
        <begin position="9"/>
        <end position="164"/>
    </location>
</feature>
<dbReference type="Pfam" id="PF00881">
    <property type="entry name" value="Nitroreductase"/>
    <property type="match status" value="1"/>
</dbReference>
<dbReference type="Proteomes" id="UP000295310">
    <property type="component" value="Unassembled WGS sequence"/>
</dbReference>
<evidence type="ECO:0000256" key="5">
    <source>
        <dbReference type="ARBA" id="ARBA00022643"/>
    </source>
</evidence>
<protein>
    <recommendedName>
        <fullName evidence="3">NADPH-dependent oxidoreductase</fullName>
    </recommendedName>
</protein>
<dbReference type="OrthoDB" id="9775805at2"/>
<dbReference type="PANTHER" id="PTHR43425">
    <property type="entry name" value="OXYGEN-INSENSITIVE NADPH NITROREDUCTASE"/>
    <property type="match status" value="1"/>
</dbReference>